<keyword evidence="2" id="KW-1185">Reference proteome</keyword>
<dbReference type="Proteomes" id="UP000032142">
    <property type="component" value="Unassembled WGS sequence"/>
</dbReference>
<gene>
    <name evidence="1" type="ORF">F383_28750</name>
</gene>
<organism evidence="1 2">
    <name type="scientific">Gossypium arboreum</name>
    <name type="common">Tree cotton</name>
    <name type="synonym">Gossypium nanking</name>
    <dbReference type="NCBI Taxonomy" id="29729"/>
    <lineage>
        <taxon>Eukaryota</taxon>
        <taxon>Viridiplantae</taxon>
        <taxon>Streptophyta</taxon>
        <taxon>Embryophyta</taxon>
        <taxon>Tracheophyta</taxon>
        <taxon>Spermatophyta</taxon>
        <taxon>Magnoliopsida</taxon>
        <taxon>eudicotyledons</taxon>
        <taxon>Gunneridae</taxon>
        <taxon>Pentapetalae</taxon>
        <taxon>rosids</taxon>
        <taxon>malvids</taxon>
        <taxon>Malvales</taxon>
        <taxon>Malvaceae</taxon>
        <taxon>Malvoideae</taxon>
        <taxon>Gossypium</taxon>
    </lineage>
</organism>
<dbReference type="AlphaFoldDB" id="A0A0B0MUE8"/>
<protein>
    <submittedName>
        <fullName evidence="1">Uncharacterized protein</fullName>
    </submittedName>
</protein>
<name>A0A0B0MUE8_GOSAR</name>
<reference evidence="2" key="1">
    <citation type="submission" date="2014-09" db="EMBL/GenBank/DDBJ databases">
        <authorList>
            <person name="Mudge J."/>
            <person name="Ramaraj T."/>
            <person name="Lindquist I.E."/>
            <person name="Bharti A.K."/>
            <person name="Sundararajan A."/>
            <person name="Cameron C.T."/>
            <person name="Woodward J.E."/>
            <person name="May G.D."/>
            <person name="Brubaker C."/>
            <person name="Broadhvest J."/>
            <person name="Wilkins T.A."/>
        </authorList>
    </citation>
    <scope>NUCLEOTIDE SEQUENCE</scope>
    <source>
        <strain evidence="2">cv. AKA8401</strain>
    </source>
</reference>
<proteinExistence type="predicted"/>
<comment type="caution">
    <text evidence="1">The sequence shown here is derived from an EMBL/GenBank/DDBJ whole genome shotgun (WGS) entry which is preliminary data.</text>
</comment>
<accession>A0A0B0MUE8</accession>
<sequence length="63" mass="7089">MPKRRLQDLNIIQIPLNSEETNSDQQTAIGSSNVLNTIDKPVEIQIEKGGRCRTQGRTLLKDL</sequence>
<evidence type="ECO:0000313" key="2">
    <source>
        <dbReference type="Proteomes" id="UP000032142"/>
    </source>
</evidence>
<dbReference type="EMBL" id="JRRC01403543">
    <property type="protein sequence ID" value="KHG04002.1"/>
    <property type="molecule type" value="Genomic_DNA"/>
</dbReference>
<evidence type="ECO:0000313" key="1">
    <source>
        <dbReference type="EMBL" id="KHG04002.1"/>
    </source>
</evidence>